<sequence>PSMFFEESQTFSTDKPSEGGKKKYASGKSSLSDSLSILNKTSSHKNGLAKGLKNLTELSKDKKPSKTPPKGRKKKSETLNSLIGKDKNDICVIRGEGSITFTQTGTGLTQSRPLFKGAKYHIVEGGDILLKKNDDSPLILLFICFRLNFHFNEILFFSHTQCVKSRRDERTLLSSGLGFKIKSLSKILLSRVLLPEFYIYRNIQ</sequence>
<protein>
    <submittedName>
        <fullName evidence="2">Uncharacterized protein</fullName>
    </submittedName>
</protein>
<accession>A0A5N5T9P8</accession>
<organism evidence="2 3">
    <name type="scientific">Armadillidium nasatum</name>
    <dbReference type="NCBI Taxonomy" id="96803"/>
    <lineage>
        <taxon>Eukaryota</taxon>
        <taxon>Metazoa</taxon>
        <taxon>Ecdysozoa</taxon>
        <taxon>Arthropoda</taxon>
        <taxon>Crustacea</taxon>
        <taxon>Multicrustacea</taxon>
        <taxon>Malacostraca</taxon>
        <taxon>Eumalacostraca</taxon>
        <taxon>Peracarida</taxon>
        <taxon>Isopoda</taxon>
        <taxon>Oniscidea</taxon>
        <taxon>Crinocheta</taxon>
        <taxon>Armadillidiidae</taxon>
        <taxon>Armadillidium</taxon>
    </lineage>
</organism>
<evidence type="ECO:0000256" key="1">
    <source>
        <dbReference type="SAM" id="MobiDB-lite"/>
    </source>
</evidence>
<gene>
    <name evidence="2" type="ORF">Anas_05992</name>
</gene>
<keyword evidence="3" id="KW-1185">Reference proteome</keyword>
<name>A0A5N5T9P8_9CRUS</name>
<feature type="region of interest" description="Disordered" evidence="1">
    <location>
        <begin position="53"/>
        <end position="77"/>
    </location>
</feature>
<reference evidence="2 3" key="1">
    <citation type="journal article" date="2019" name="PLoS Biol.">
        <title>Sex chromosomes control vertical transmission of feminizing Wolbachia symbionts in an isopod.</title>
        <authorList>
            <person name="Becking T."/>
            <person name="Chebbi M.A."/>
            <person name="Giraud I."/>
            <person name="Moumen B."/>
            <person name="Laverre T."/>
            <person name="Caubet Y."/>
            <person name="Peccoud J."/>
            <person name="Gilbert C."/>
            <person name="Cordaux R."/>
        </authorList>
    </citation>
    <scope>NUCLEOTIDE SEQUENCE [LARGE SCALE GENOMIC DNA]</scope>
    <source>
        <strain evidence="2">ANa2</strain>
        <tissue evidence="2">Whole body excluding digestive tract and cuticle</tissue>
    </source>
</reference>
<evidence type="ECO:0000313" key="3">
    <source>
        <dbReference type="Proteomes" id="UP000326759"/>
    </source>
</evidence>
<comment type="caution">
    <text evidence="2">The sequence shown here is derived from an EMBL/GenBank/DDBJ whole genome shotgun (WGS) entry which is preliminary data.</text>
</comment>
<proteinExistence type="predicted"/>
<feature type="compositionally biased region" description="Basic residues" evidence="1">
    <location>
        <begin position="65"/>
        <end position="75"/>
    </location>
</feature>
<dbReference type="AlphaFoldDB" id="A0A5N5T9P8"/>
<feature type="region of interest" description="Disordered" evidence="1">
    <location>
        <begin position="1"/>
        <end position="32"/>
    </location>
</feature>
<evidence type="ECO:0000313" key="2">
    <source>
        <dbReference type="EMBL" id="KAB7502788.1"/>
    </source>
</evidence>
<dbReference type="EMBL" id="SEYY01006750">
    <property type="protein sequence ID" value="KAB7502788.1"/>
    <property type="molecule type" value="Genomic_DNA"/>
</dbReference>
<dbReference type="OrthoDB" id="10564021at2759"/>
<feature type="non-terminal residue" evidence="2">
    <location>
        <position position="1"/>
    </location>
</feature>
<dbReference type="Proteomes" id="UP000326759">
    <property type="component" value="Unassembled WGS sequence"/>
</dbReference>